<protein>
    <recommendedName>
        <fullName evidence="3">Cell division protein ZapA</fullName>
    </recommendedName>
    <alternativeName>
        <fullName evidence="11">Z ring-associated protein ZapA</fullName>
    </alternativeName>
</protein>
<dbReference type="AlphaFoldDB" id="A1WW95"/>
<evidence type="ECO:0000256" key="6">
    <source>
        <dbReference type="ARBA" id="ARBA00023054"/>
    </source>
</evidence>
<dbReference type="PANTHER" id="PTHR34981:SF1">
    <property type="entry name" value="CELL DIVISION PROTEIN ZAPA"/>
    <property type="match status" value="1"/>
</dbReference>
<dbReference type="GO" id="GO:0030428">
    <property type="term" value="C:cell septum"/>
    <property type="evidence" value="ECO:0007669"/>
    <property type="project" value="TreeGrafter"/>
</dbReference>
<evidence type="ECO:0000256" key="3">
    <source>
        <dbReference type="ARBA" id="ARBA00015195"/>
    </source>
</evidence>
<dbReference type="Gene3D" id="1.20.5.50">
    <property type="match status" value="1"/>
</dbReference>
<dbReference type="SUPFAM" id="SSF102829">
    <property type="entry name" value="Cell division protein ZapA-like"/>
    <property type="match status" value="1"/>
</dbReference>
<dbReference type="eggNOG" id="COG3027">
    <property type="taxonomic scope" value="Bacteria"/>
</dbReference>
<sequence>MTEAVKVRILDQDFTVACPEDAKNELLQSADYVDRKMREIRKSGNVVGTDRVAVVAALNIAYELLSVQAENEQLADVRQRLARLDARISEAVDGSS</sequence>
<dbReference type="GO" id="GO:0032153">
    <property type="term" value="C:cell division site"/>
    <property type="evidence" value="ECO:0007669"/>
    <property type="project" value="TreeGrafter"/>
</dbReference>
<evidence type="ECO:0000256" key="4">
    <source>
        <dbReference type="ARBA" id="ARBA00022490"/>
    </source>
</evidence>
<dbReference type="KEGG" id="hha:Hhal_1182"/>
<keyword evidence="4" id="KW-0963">Cytoplasm</keyword>
<dbReference type="STRING" id="349124.Hhal_1182"/>
<evidence type="ECO:0000256" key="2">
    <source>
        <dbReference type="ARBA" id="ARBA00010074"/>
    </source>
</evidence>
<dbReference type="InterPro" id="IPR007838">
    <property type="entry name" value="Cell_div_ZapA-like"/>
</dbReference>
<organism evidence="12 13">
    <name type="scientific">Halorhodospira halophila (strain DSM 244 / SL1)</name>
    <name type="common">Ectothiorhodospira halophila (strain DSM 244 / SL1)</name>
    <dbReference type="NCBI Taxonomy" id="349124"/>
    <lineage>
        <taxon>Bacteria</taxon>
        <taxon>Pseudomonadati</taxon>
        <taxon>Pseudomonadota</taxon>
        <taxon>Gammaproteobacteria</taxon>
        <taxon>Chromatiales</taxon>
        <taxon>Ectothiorhodospiraceae</taxon>
        <taxon>Halorhodospira</taxon>
    </lineage>
</organism>
<evidence type="ECO:0000256" key="7">
    <source>
        <dbReference type="ARBA" id="ARBA00023210"/>
    </source>
</evidence>
<name>A1WW95_HALHL</name>
<reference evidence="13" key="1">
    <citation type="submission" date="2006-12" db="EMBL/GenBank/DDBJ databases">
        <title>Complete sequence of Halorhodospira halophila SL1.</title>
        <authorList>
            <consortium name="US DOE Joint Genome Institute"/>
            <person name="Copeland A."/>
            <person name="Lucas S."/>
            <person name="Lapidus A."/>
            <person name="Barry K."/>
            <person name="Detter J.C."/>
            <person name="Glavina del Rio T."/>
            <person name="Hammon N."/>
            <person name="Israni S."/>
            <person name="Dalin E."/>
            <person name="Tice H."/>
            <person name="Pitluck S."/>
            <person name="Saunders E."/>
            <person name="Brettin T."/>
            <person name="Bruce D."/>
            <person name="Han C."/>
            <person name="Tapia R."/>
            <person name="Schmutz J."/>
            <person name="Larimer F."/>
            <person name="Land M."/>
            <person name="Hauser L."/>
            <person name="Kyrpides N."/>
            <person name="Mikhailova N."/>
            <person name="Hoff W."/>
            <person name="Richardson P."/>
        </authorList>
    </citation>
    <scope>NUCLEOTIDE SEQUENCE [LARGE SCALE GENOMIC DNA]</scope>
    <source>
        <strain evidence="13">DSM 244 / SL1</strain>
    </source>
</reference>
<evidence type="ECO:0000256" key="9">
    <source>
        <dbReference type="ARBA" id="ARBA00024910"/>
    </source>
</evidence>
<comment type="similarity">
    <text evidence="2">Belongs to the ZapA family. Type 1 subfamily.</text>
</comment>
<dbReference type="InterPro" id="IPR036192">
    <property type="entry name" value="Cell_div_ZapA-like_sf"/>
</dbReference>
<gene>
    <name evidence="12" type="ordered locus">Hhal_1182</name>
</gene>
<comment type="subunit">
    <text evidence="10">Homodimer. Interacts with FtsZ.</text>
</comment>
<evidence type="ECO:0000256" key="1">
    <source>
        <dbReference type="ARBA" id="ARBA00004496"/>
    </source>
</evidence>
<comment type="subcellular location">
    <subcellularLocation>
        <location evidence="1">Cytoplasm</location>
    </subcellularLocation>
</comment>
<keyword evidence="13" id="KW-1185">Reference proteome</keyword>
<dbReference type="EMBL" id="CP000544">
    <property type="protein sequence ID" value="ABM61957.1"/>
    <property type="molecule type" value="Genomic_DNA"/>
</dbReference>
<dbReference type="Pfam" id="PF05164">
    <property type="entry name" value="ZapA"/>
    <property type="match status" value="1"/>
</dbReference>
<dbReference type="OrthoDB" id="5772359at2"/>
<dbReference type="Proteomes" id="UP000000647">
    <property type="component" value="Chromosome"/>
</dbReference>
<keyword evidence="6" id="KW-0175">Coiled coil</keyword>
<evidence type="ECO:0000256" key="11">
    <source>
        <dbReference type="ARBA" id="ARBA00033158"/>
    </source>
</evidence>
<dbReference type="GO" id="GO:0043093">
    <property type="term" value="P:FtsZ-dependent cytokinesis"/>
    <property type="evidence" value="ECO:0007669"/>
    <property type="project" value="TreeGrafter"/>
</dbReference>
<dbReference type="RefSeq" id="WP_011813980.1">
    <property type="nucleotide sequence ID" value="NC_008789.1"/>
</dbReference>
<dbReference type="GO" id="GO:0000917">
    <property type="term" value="P:division septum assembly"/>
    <property type="evidence" value="ECO:0007669"/>
    <property type="project" value="UniProtKB-KW"/>
</dbReference>
<dbReference type="PANTHER" id="PTHR34981">
    <property type="entry name" value="CELL DIVISION PROTEIN ZAPA"/>
    <property type="match status" value="1"/>
</dbReference>
<evidence type="ECO:0000313" key="12">
    <source>
        <dbReference type="EMBL" id="ABM61957.1"/>
    </source>
</evidence>
<keyword evidence="5 12" id="KW-0132">Cell division</keyword>
<evidence type="ECO:0000256" key="8">
    <source>
        <dbReference type="ARBA" id="ARBA00023306"/>
    </source>
</evidence>
<dbReference type="GO" id="GO:0000921">
    <property type="term" value="P:septin ring assembly"/>
    <property type="evidence" value="ECO:0007669"/>
    <property type="project" value="TreeGrafter"/>
</dbReference>
<evidence type="ECO:0000256" key="10">
    <source>
        <dbReference type="ARBA" id="ARBA00026068"/>
    </source>
</evidence>
<reference evidence="12 13" key="2">
    <citation type="journal article" date="2013" name="Stand. Genomic Sci.">
        <title>Complete genome sequence of Halorhodospira halophila SL1.</title>
        <authorList>
            <person name="Challacombe J.F."/>
            <person name="Majid S."/>
            <person name="Deole R."/>
            <person name="Brettin T.S."/>
            <person name="Bruce D."/>
            <person name="Delano S.F."/>
            <person name="Detter J.C."/>
            <person name="Gleasner C.D."/>
            <person name="Han C.S."/>
            <person name="Misra M."/>
            <person name="Reitenga K.G."/>
            <person name="Mikhailova N."/>
            <person name="Woyke T."/>
            <person name="Pitluck S."/>
            <person name="Nolan M."/>
            <person name="Land M.L."/>
            <person name="Saunders E."/>
            <person name="Tapia R."/>
            <person name="Lapidus A."/>
            <person name="Ivanova N."/>
            <person name="Hoff W.D."/>
        </authorList>
    </citation>
    <scope>NUCLEOTIDE SEQUENCE [LARGE SCALE GENOMIC DNA]</scope>
    <source>
        <strain evidence="13">DSM 244 / SL1</strain>
    </source>
</reference>
<dbReference type="HOGENOM" id="CLU_116623_2_1_6"/>
<accession>A1WW95</accession>
<evidence type="ECO:0000313" key="13">
    <source>
        <dbReference type="Proteomes" id="UP000000647"/>
    </source>
</evidence>
<evidence type="ECO:0000256" key="5">
    <source>
        <dbReference type="ARBA" id="ARBA00022618"/>
    </source>
</evidence>
<comment type="function">
    <text evidence="9">Activator of cell division through the inhibition of FtsZ GTPase activity, therefore promoting FtsZ assembly into bundles of protofilaments necessary for the formation of the division Z ring. It is recruited early at mid-cell but it is not essential for cell division.</text>
</comment>
<dbReference type="InterPro" id="IPR042233">
    <property type="entry name" value="Cell_div_ZapA_N"/>
</dbReference>
<dbReference type="GO" id="GO:0005829">
    <property type="term" value="C:cytosol"/>
    <property type="evidence" value="ECO:0007669"/>
    <property type="project" value="TreeGrafter"/>
</dbReference>
<dbReference type="Gene3D" id="3.30.160.880">
    <property type="entry name" value="Cell division protein ZapA protomer, N-terminal domain"/>
    <property type="match status" value="1"/>
</dbReference>
<keyword evidence="7" id="KW-0717">Septation</keyword>
<proteinExistence type="inferred from homology"/>
<keyword evidence="8" id="KW-0131">Cell cycle</keyword>